<dbReference type="InterPro" id="IPR044862">
    <property type="entry name" value="Pro_4_hyd_alph_FE2OG_OXY"/>
</dbReference>
<dbReference type="Proteomes" id="UP000234585">
    <property type="component" value="Unassembled WGS sequence"/>
</dbReference>
<evidence type="ECO:0000313" key="2">
    <source>
        <dbReference type="EMBL" id="PLB36863.1"/>
    </source>
</evidence>
<dbReference type="PANTHER" id="PTHR33099">
    <property type="entry name" value="FE2OG DIOXYGENASE DOMAIN-CONTAINING PROTEIN"/>
    <property type="match status" value="1"/>
</dbReference>
<protein>
    <recommendedName>
        <fullName evidence="1">Prolyl 4-hydroxylase alpha subunit Fe(2+) 2OG dioxygenase domain-containing protein</fullName>
    </recommendedName>
</protein>
<dbReference type="STRING" id="41067.A0A2I2F8B7"/>
<dbReference type="PANTHER" id="PTHR33099:SF7">
    <property type="entry name" value="MYND-TYPE DOMAIN-CONTAINING PROTEIN"/>
    <property type="match status" value="1"/>
</dbReference>
<keyword evidence="3" id="KW-1185">Reference proteome</keyword>
<name>A0A2I2F8B7_ASPCN</name>
<dbReference type="Gene3D" id="2.60.120.620">
    <property type="entry name" value="q2cbj1_9rhob like domain"/>
    <property type="match status" value="1"/>
</dbReference>
<sequence length="649" mass="73304">MDTESKRAHQAKQIETIHSYVTRWMIKECKVDACVDCFLRRLSEIRKPVPGFHGPDLLDFNSFEGEEAHKLEMIVQELRTNFNNLLIHYPEHEGSLLANERVLRHLKGRLNFLLQHMSMLSRDTPPEKKDKEFIQAMQDVLLSSRIRQLEDYLQTDQPESSALQEGSLEETCRQLRDSFQGEAASASFVCGGEIPLGTATSLSAPPPVQLVWWAGEQPAGDRRLILPLDDATPESSLERLRHLVADCEPASFGRGQEDVLDPAYRNAGKLDPTQFLTNFHPADFGIIESVEKILLPNVGTNIKDLVHCRKLTWELYKLNVYSGPSGIFQKHVDTPRAENQIASLVVCLPSPFKGGQLSVRHNNREVEFDWSSRSSSSIQWAAFYTDCEHEIKQITEGERITLTYNIYATDASGDSNVSPNNNAINPETLAPYRFLRNLIQQPSFMKEGGVIGFYSSHAYPHASEVAKTQLPSALKGSDIILYSIFKSLGMNVDVLPILDVDPIHESHYYDALIDTEYQDVARQWKVLFVSRRVKGMDHLADYARACGYPLCKGDPYATVREIIGTERHAYRATDLSQEYGMTMEEVMSDWSSSYVAGVTWINEPAHREMALSYIAYGNEASIDTMYSSAAILVIIPPYEERQALLSERT</sequence>
<organism evidence="2 3">
    <name type="scientific">Aspergillus candidus</name>
    <dbReference type="NCBI Taxonomy" id="41067"/>
    <lineage>
        <taxon>Eukaryota</taxon>
        <taxon>Fungi</taxon>
        <taxon>Dikarya</taxon>
        <taxon>Ascomycota</taxon>
        <taxon>Pezizomycotina</taxon>
        <taxon>Eurotiomycetes</taxon>
        <taxon>Eurotiomycetidae</taxon>
        <taxon>Eurotiales</taxon>
        <taxon>Aspergillaceae</taxon>
        <taxon>Aspergillus</taxon>
        <taxon>Aspergillus subgen. Circumdati</taxon>
    </lineage>
</organism>
<accession>A0A2I2F8B7</accession>
<dbReference type="RefSeq" id="XP_024670875.1">
    <property type="nucleotide sequence ID" value="XM_024817562.1"/>
</dbReference>
<dbReference type="GeneID" id="36524722"/>
<dbReference type="AlphaFoldDB" id="A0A2I2F8B7"/>
<dbReference type="OrthoDB" id="27483at2759"/>
<feature type="domain" description="Prolyl 4-hydroxylase alpha subunit Fe(2+) 2OG dioxygenase" evidence="1">
    <location>
        <begin position="317"/>
        <end position="407"/>
    </location>
</feature>
<evidence type="ECO:0000313" key="3">
    <source>
        <dbReference type="Proteomes" id="UP000234585"/>
    </source>
</evidence>
<gene>
    <name evidence="2" type="ORF">BDW47DRAFT_132480</name>
</gene>
<dbReference type="Pfam" id="PF13640">
    <property type="entry name" value="2OG-FeII_Oxy_3"/>
    <property type="match status" value="1"/>
</dbReference>
<reference evidence="2 3" key="1">
    <citation type="submission" date="2017-12" db="EMBL/GenBank/DDBJ databases">
        <authorList>
            <consortium name="DOE Joint Genome Institute"/>
            <person name="Haridas S."/>
            <person name="Kjaerbolling I."/>
            <person name="Vesth T.C."/>
            <person name="Frisvad J.C."/>
            <person name="Nybo J.L."/>
            <person name="Theobald S."/>
            <person name="Kuo A."/>
            <person name="Bowyer P."/>
            <person name="Matsuda Y."/>
            <person name="Mondo S."/>
            <person name="Lyhne E.K."/>
            <person name="Kogle M.E."/>
            <person name="Clum A."/>
            <person name="Lipzen A."/>
            <person name="Salamov A."/>
            <person name="Ngan C.Y."/>
            <person name="Daum C."/>
            <person name="Chiniquy J."/>
            <person name="Barry K."/>
            <person name="LaButti K."/>
            <person name="Simmons B.A."/>
            <person name="Magnuson J.K."/>
            <person name="Mortensen U.H."/>
            <person name="Larsen T.O."/>
            <person name="Grigoriev I.V."/>
            <person name="Baker S.E."/>
            <person name="Andersen M.R."/>
            <person name="Nordberg H.P."/>
            <person name="Cantor M.N."/>
            <person name="Hua S.X."/>
        </authorList>
    </citation>
    <scope>NUCLEOTIDE SEQUENCE [LARGE SCALE GENOMIC DNA]</scope>
    <source>
        <strain evidence="2 3">CBS 102.13</strain>
    </source>
</reference>
<evidence type="ECO:0000259" key="1">
    <source>
        <dbReference type="Pfam" id="PF13640"/>
    </source>
</evidence>
<proteinExistence type="predicted"/>
<dbReference type="EMBL" id="KZ559147">
    <property type="protein sequence ID" value="PLB36863.1"/>
    <property type="molecule type" value="Genomic_DNA"/>
</dbReference>